<dbReference type="EMBL" id="ABYU02000012">
    <property type="protein sequence ID" value="EEX22272.1"/>
    <property type="molecule type" value="Genomic_DNA"/>
</dbReference>
<protein>
    <submittedName>
        <fullName evidence="1">Uncharacterized protein</fullName>
    </submittedName>
</protein>
<comment type="caution">
    <text evidence="1">The sequence shown here is derived from an EMBL/GenBank/DDBJ whole genome shotgun (WGS) entry which is preliminary data.</text>
</comment>
<dbReference type="Proteomes" id="UP000003755">
    <property type="component" value="Unassembled WGS sequence"/>
</dbReference>
<proteinExistence type="predicted"/>
<name>C9L778_BLAHA</name>
<gene>
    <name evidence="1" type="ORF">BLAHAN_05240</name>
</gene>
<dbReference type="KEGG" id="bhan:CGC63_15305"/>
<dbReference type="HOGENOM" id="CLU_1719990_0_0_9"/>
<reference evidence="1" key="1">
    <citation type="submission" date="2009-09" db="EMBL/GenBank/DDBJ databases">
        <authorList>
            <person name="Weinstock G."/>
            <person name="Sodergren E."/>
            <person name="Clifton S."/>
            <person name="Fulton L."/>
            <person name="Fulton B."/>
            <person name="Courtney L."/>
            <person name="Fronick C."/>
            <person name="Harrison M."/>
            <person name="Strong C."/>
            <person name="Farmer C."/>
            <person name="Delahaunty K."/>
            <person name="Markovic C."/>
            <person name="Hall O."/>
            <person name="Minx P."/>
            <person name="Tomlinson C."/>
            <person name="Mitreva M."/>
            <person name="Nelson J."/>
            <person name="Hou S."/>
            <person name="Wollam A."/>
            <person name="Pepin K.H."/>
            <person name="Johnson M."/>
            <person name="Bhonagiri V."/>
            <person name="Nash W.E."/>
            <person name="Warren W."/>
            <person name="Chinwalla A."/>
            <person name="Mardis E.R."/>
            <person name="Wilson R.K."/>
        </authorList>
    </citation>
    <scope>NUCLEOTIDE SEQUENCE [LARGE SCALE GENOMIC DNA]</scope>
    <source>
        <strain evidence="1">DSM 20583</strain>
    </source>
</reference>
<dbReference type="STRING" id="537007.BLAHAN_05240"/>
<evidence type="ECO:0000313" key="1">
    <source>
        <dbReference type="EMBL" id="EEX22272.1"/>
    </source>
</evidence>
<evidence type="ECO:0000313" key="2">
    <source>
        <dbReference type="Proteomes" id="UP000003755"/>
    </source>
</evidence>
<keyword evidence="2" id="KW-1185">Reference proteome</keyword>
<dbReference type="RefSeq" id="WP_003020033.1">
    <property type="nucleotide sequence ID" value="NZ_CP022413.2"/>
</dbReference>
<organism evidence="1 2">
    <name type="scientific">Blautia hansenii DSM 20583</name>
    <dbReference type="NCBI Taxonomy" id="537007"/>
    <lineage>
        <taxon>Bacteria</taxon>
        <taxon>Bacillati</taxon>
        <taxon>Bacillota</taxon>
        <taxon>Clostridia</taxon>
        <taxon>Lachnospirales</taxon>
        <taxon>Lachnospiraceae</taxon>
        <taxon>Blautia</taxon>
    </lineage>
</organism>
<dbReference type="AlphaFoldDB" id="C9L778"/>
<sequence>MAEMKEILSVVITNGSKLHELPVKHSQLIFIKDTKTIALDYNGIRTTYSNIVTLQTEQERLAILAPVCGLFYFILETSCLWAYEDKWNQITSPPHDVIFKGGATNDFPPVGNELCLYVAESENKLYRWDDTTIKYYCVGSDYNDIKIINGGGA</sequence>
<accession>C9L778</accession>